<dbReference type="Gene3D" id="2.60.40.60">
    <property type="entry name" value="Cadherins"/>
    <property type="match status" value="14"/>
</dbReference>
<feature type="domain" description="Cadherin" evidence="9">
    <location>
        <begin position="1274"/>
        <end position="1382"/>
    </location>
</feature>
<feature type="signal peptide" evidence="8">
    <location>
        <begin position="1"/>
        <end position="20"/>
    </location>
</feature>
<dbReference type="InterPro" id="IPR039808">
    <property type="entry name" value="Cadherin"/>
</dbReference>
<keyword evidence="10" id="KW-1185">Reference proteome</keyword>
<reference evidence="11" key="1">
    <citation type="submission" date="2025-08" db="UniProtKB">
        <authorList>
            <consortium name="RefSeq"/>
        </authorList>
    </citation>
    <scope>IDENTIFICATION</scope>
</reference>
<evidence type="ECO:0000256" key="3">
    <source>
        <dbReference type="ARBA" id="ARBA00022837"/>
    </source>
</evidence>
<evidence type="ECO:0000313" key="11">
    <source>
        <dbReference type="RefSeq" id="XP_005092419.1"/>
    </source>
</evidence>
<dbReference type="PANTHER" id="PTHR24027">
    <property type="entry name" value="CADHERIN-23"/>
    <property type="match status" value="1"/>
</dbReference>
<feature type="domain" description="Cadherin" evidence="9">
    <location>
        <begin position="479"/>
        <end position="597"/>
    </location>
</feature>
<feature type="domain" description="Cadherin" evidence="9">
    <location>
        <begin position="1156"/>
        <end position="1270"/>
    </location>
</feature>
<accession>A0ABM0JFD1</accession>
<keyword evidence="7" id="KW-1133">Transmembrane helix</keyword>
<feature type="domain" description="Cadherin" evidence="9">
    <location>
        <begin position="39"/>
        <end position="130"/>
    </location>
</feature>
<evidence type="ECO:0000256" key="1">
    <source>
        <dbReference type="ARBA" id="ARBA00004370"/>
    </source>
</evidence>
<feature type="domain" description="Cadherin" evidence="9">
    <location>
        <begin position="363"/>
        <end position="478"/>
    </location>
</feature>
<feature type="domain" description="Cadherin" evidence="9">
    <location>
        <begin position="941"/>
        <end position="1045"/>
    </location>
</feature>
<dbReference type="PRINTS" id="PR00205">
    <property type="entry name" value="CADHERIN"/>
</dbReference>
<feature type="domain" description="Cadherin" evidence="9">
    <location>
        <begin position="1395"/>
        <end position="1531"/>
    </location>
</feature>
<dbReference type="Pfam" id="PF00028">
    <property type="entry name" value="Cadherin"/>
    <property type="match status" value="7"/>
</dbReference>
<feature type="domain" description="Cadherin" evidence="9">
    <location>
        <begin position="825"/>
        <end position="940"/>
    </location>
</feature>
<feature type="domain" description="Cadherin" evidence="9">
    <location>
        <begin position="251"/>
        <end position="362"/>
    </location>
</feature>
<keyword evidence="3 5" id="KW-0106">Calcium</keyword>
<feature type="domain" description="Cadherin" evidence="9">
    <location>
        <begin position="708"/>
        <end position="824"/>
    </location>
</feature>
<feature type="domain" description="Cadherin" evidence="9">
    <location>
        <begin position="1550"/>
        <end position="1639"/>
    </location>
</feature>
<keyword evidence="8" id="KW-0732">Signal</keyword>
<feature type="domain" description="Cadherin" evidence="9">
    <location>
        <begin position="595"/>
        <end position="707"/>
    </location>
</feature>
<keyword evidence="4 7" id="KW-0472">Membrane</keyword>
<feature type="chain" id="PRO_5045039027" evidence="8">
    <location>
        <begin position="21"/>
        <end position="2150"/>
    </location>
</feature>
<feature type="region of interest" description="Disordered" evidence="6">
    <location>
        <begin position="2106"/>
        <end position="2150"/>
    </location>
</feature>
<dbReference type="SMART" id="SM00112">
    <property type="entry name" value="CA"/>
    <property type="match status" value="14"/>
</dbReference>
<evidence type="ECO:0000256" key="8">
    <source>
        <dbReference type="SAM" id="SignalP"/>
    </source>
</evidence>
<dbReference type="CDD" id="cd11304">
    <property type="entry name" value="Cadherin_repeat"/>
    <property type="match status" value="13"/>
</dbReference>
<protein>
    <submittedName>
        <fullName evidence="11">Cadherin-87A isoform X1</fullName>
    </submittedName>
</protein>
<dbReference type="GeneID" id="101850781"/>
<keyword evidence="7" id="KW-0812">Transmembrane</keyword>
<gene>
    <name evidence="11" type="primary">LOC101850781</name>
</gene>
<dbReference type="InterPro" id="IPR002126">
    <property type="entry name" value="Cadherin-like_dom"/>
</dbReference>
<feature type="transmembrane region" description="Helical" evidence="7">
    <location>
        <begin position="1742"/>
        <end position="1768"/>
    </location>
</feature>
<feature type="domain" description="Cadherin" evidence="9">
    <location>
        <begin position="138"/>
        <end position="243"/>
    </location>
</feature>
<dbReference type="SUPFAM" id="SSF49313">
    <property type="entry name" value="Cadherin-like"/>
    <property type="match status" value="14"/>
</dbReference>
<proteinExistence type="predicted"/>
<sequence>MNPNIFLLLVLTCLGGKVSSQLVTNVPEIKDYSVINGNSLPESTAIGTVIGTVVAVDPDGTEVSYFLFGDGAEFFNIDQKTGIVTLKKLLDFEKQTEIKMLLKVEDGDLQSSEREGKIFVDDVNDEKPEFRFKNLFKEISEGEIPPSFVSDISVTDLDTSNSLITVTCSGNTPSLRDACNTFSLTQVMQSNKYWNGTLNLVKELDYEKRKSYVIQLKAYDGIHEVTDEVHIEVKDVNDSPPQWQKTGPKIIDEEISKGTVIQTVTASDPDVGAPRPIVYELFGDHMDVFTINSTSGEISNIIAPDFDAQGSRKNRPWDVTIRAREVITNPDGTTALGNDPLTTATVKIRITMKDINDNAPKFDKNVYNIEINENIARGQNIPGLQMTVTDADQTDIYNSFRLATDNYTDIFQVIPTEDAASSSPTLYVADPEKIDYESGQREYRILVTAKEYKTIPALTGSATVIIKVRDVNDEDPKFDKDSYTVSVFEDARGGTSVIDLNAKDREEGDFGEAGIRYSLYGNTPEHFEIDRITGLLTVKDCLTPGKPPCIDYERKKRYVLTVAATDNLGDITNGRTRSVQVIVNILDVNDNFPRPEASYLRYILEGNTVTVNPLIIEAVDPDTVGGPIVYTIEGSGSNLWQITQGVRPGTNNSYANITATRGVLYSDAPDKEKGQFTFTVVSYDQKNKAVSQVTIIVIDINNNAPEFTSPTYKHSMSEQVVGETYLLTVTAKDLDSPTTGNGVIDFAIQSGAVGKFQLRNRRKNPDDTFSMDIRTTQDARFSFETQNEYKLILEARDRGTPTARTGTATLTVSITDANNKSPVIKPTSQTINVREDTPIGRSVHKVTAEDPDVNKKLRFFMEPDSGTKPNGLPSDADFKNMFTINAITGVVTVNQALNRDQVAFITNELTVQDQGANPVQEGTGALFIRITEYNDQDPYFVKSEYRLNITEETIRNSFVESLQCKDDDDDIASYSLEQIIPNFPDYFGLLGETGTMIVNDRIDYEKGLERITLVARCADSGTPRRTATASVFVDVININDNTPQFNQTTYTPTTSEANKTVEEYLTTVAANDLDRGDFGVVFYQLNDPDNFFRINNQTGQIFVKPNARFDREKAESYVLQVIALDSPNNPDVRRQTTAQVIIRISDTNDNCPDFGSHSFYSGSVPETATRDTNILDIIATDLDSGLGGEIMYAIKPGSFFPPSNEDLFRIWTTNNVGRLLTKGNLKNKVGTYNFTVTATDMKGDLSMSPCVREVPVSVVIQESQNNAPEWIKPPRRDWVVYVLESQYEGMLVYDAKAKDENKGPNGIVNYYFIHNSNLVSNTSEFRINRVTGVIRAEVIFDREKVDRYFLTLLARDSGNPSASSETTLTVMILDVDDNDPRFRMRNGAVVPLVLPETPVAENVPITTQPGRLLGNCSYLASDADSNDGDHNRIYYELLTVDVQDYIEVNQYDCKIYLKKQVDYEQMNQLAFDILAYNLRNDDSVKRYNMRGDGSYSSRAINIGNGYKEEVNPSVLPVVINIGDSNDNPPVFSQSEYLACASIDTPYMRDILEVSATDRDLGDNSELRYSIKGGSREFDISGTTGIIRNLISFRFDGNGNKIYVLNVAVSDGLFEALAKATVFITEESNIVRIKVNRPLKTVENIQRQLVKTIVDSSDDIQFACISSMRNHINGDGEESILATDVMLTAMRYQGGSYTIHSAAALATILEGERTQSNSAVEALYVTKVEEHDEGGIFNLDEDAVLAILIICILLIFLALLLLCIACYCIRRSKNRKKKKLNAQRNTIISVSPEPVETSFNPVYSNHGFESTEYATVKKVQSSAAPVVPVVIPAPEDLQPLPGEEPTNLEPYEPEEIPPPVVEPEGPVPIIETEVVGEPASQSSSYSRRVFEHPEYEDKIETIVVEGDSPGPVTMVIPGSSESQGAVMFAESSGSQGGGLMADSSGSQGAVYFAGSAGGQGAVLADGSSESQGVVYVDGSSGSHGAAVFADSSGSGGQGTAMFADSSGSGGQGTAMFADSSSGGQGTAMFADSSGGQGVMIVDSSGSQVAAMDGEGVFVIPAPEPVFVSHLESENMMAASPDSDPQTVVVYDPEPEPQTVVVYDPEPLETDMPELPEFPGDTDIEVEIRDSPPPSPPSSPTVHEIEQSFTIQ</sequence>
<dbReference type="InterPro" id="IPR015919">
    <property type="entry name" value="Cadherin-like_sf"/>
</dbReference>
<evidence type="ECO:0000256" key="2">
    <source>
        <dbReference type="ARBA" id="ARBA00022737"/>
    </source>
</evidence>
<dbReference type="RefSeq" id="XP_005092419.1">
    <property type="nucleotide sequence ID" value="XM_005092362.2"/>
</dbReference>
<evidence type="ECO:0000259" key="9">
    <source>
        <dbReference type="PROSITE" id="PS50268"/>
    </source>
</evidence>
<feature type="compositionally biased region" description="Acidic residues" evidence="6">
    <location>
        <begin position="2106"/>
        <end position="2123"/>
    </location>
</feature>
<dbReference type="Proteomes" id="UP000694888">
    <property type="component" value="Unplaced"/>
</dbReference>
<dbReference type="PROSITE" id="PS50268">
    <property type="entry name" value="CADHERIN_2"/>
    <property type="match status" value="14"/>
</dbReference>
<dbReference type="PROSITE" id="PS00232">
    <property type="entry name" value="CADHERIN_1"/>
    <property type="match status" value="3"/>
</dbReference>
<comment type="subcellular location">
    <subcellularLocation>
        <location evidence="1">Membrane</location>
    </subcellularLocation>
</comment>
<dbReference type="PANTHER" id="PTHR24027:SF438">
    <property type="entry name" value="CADHERIN 23"/>
    <property type="match status" value="1"/>
</dbReference>
<evidence type="ECO:0000256" key="6">
    <source>
        <dbReference type="SAM" id="MobiDB-lite"/>
    </source>
</evidence>
<evidence type="ECO:0000256" key="4">
    <source>
        <dbReference type="ARBA" id="ARBA00023136"/>
    </source>
</evidence>
<evidence type="ECO:0000256" key="7">
    <source>
        <dbReference type="SAM" id="Phobius"/>
    </source>
</evidence>
<name>A0ABM0JFD1_APLCA</name>
<dbReference type="InterPro" id="IPR020894">
    <property type="entry name" value="Cadherin_CS"/>
</dbReference>
<evidence type="ECO:0000313" key="10">
    <source>
        <dbReference type="Proteomes" id="UP000694888"/>
    </source>
</evidence>
<evidence type="ECO:0000256" key="5">
    <source>
        <dbReference type="PROSITE-ProRule" id="PRU00043"/>
    </source>
</evidence>
<feature type="domain" description="Cadherin" evidence="9">
    <location>
        <begin position="1046"/>
        <end position="1154"/>
    </location>
</feature>
<keyword evidence="2" id="KW-0677">Repeat</keyword>
<organism evidence="10 11">
    <name type="scientific">Aplysia californica</name>
    <name type="common">California sea hare</name>
    <dbReference type="NCBI Taxonomy" id="6500"/>
    <lineage>
        <taxon>Eukaryota</taxon>
        <taxon>Metazoa</taxon>
        <taxon>Spiralia</taxon>
        <taxon>Lophotrochozoa</taxon>
        <taxon>Mollusca</taxon>
        <taxon>Gastropoda</taxon>
        <taxon>Heterobranchia</taxon>
        <taxon>Euthyneura</taxon>
        <taxon>Tectipleura</taxon>
        <taxon>Aplysiida</taxon>
        <taxon>Aplysioidea</taxon>
        <taxon>Aplysiidae</taxon>
        <taxon>Aplysia</taxon>
    </lineage>
</organism>